<dbReference type="AlphaFoldDB" id="F9CUE4"/>
<feature type="transmembrane region" description="Helical" evidence="1">
    <location>
        <begin position="26"/>
        <end position="51"/>
    </location>
</feature>
<keyword evidence="1" id="KW-0812">Transmembrane</keyword>
<dbReference type="EMBL" id="AFPU01000001">
    <property type="protein sequence ID" value="EGP94578.1"/>
    <property type="molecule type" value="Genomic_DNA"/>
</dbReference>
<sequence>MELLIGVISVCEFIDSANEILVDKTVVNIIDAITLAKIIFLDISVITLFSLKDLFQFIKGKN</sequence>
<reference evidence="2 3" key="1">
    <citation type="journal article" date="2011" name="J. Bacteriol.">
        <title>Genome Sequence of an Ammonia-Oxidizing Soil Archaeon, "Candidatus Nitrosoarchaeum koreensis" MY1.</title>
        <authorList>
            <person name="Kim B.K."/>
            <person name="Jung M.Y."/>
            <person name="Yu D.S."/>
            <person name="Park S.J."/>
            <person name="Oh T.K."/>
            <person name="Rhee S.K."/>
            <person name="Kim J.F."/>
        </authorList>
    </citation>
    <scope>NUCLEOTIDE SEQUENCE [LARGE SCALE GENOMIC DNA]</scope>
    <source>
        <strain evidence="2 3">MY1</strain>
    </source>
</reference>
<comment type="caution">
    <text evidence="2">The sequence shown here is derived from an EMBL/GenBank/DDBJ whole genome shotgun (WGS) entry which is preliminary data.</text>
</comment>
<keyword evidence="1" id="KW-1133">Transmembrane helix</keyword>
<accession>F9CUE4</accession>
<organism evidence="2 3">
    <name type="scientific">Nitrosarchaeum koreense MY1</name>
    <dbReference type="NCBI Taxonomy" id="1001994"/>
    <lineage>
        <taxon>Archaea</taxon>
        <taxon>Nitrososphaerota</taxon>
        <taxon>Nitrososphaeria</taxon>
        <taxon>Nitrosopumilales</taxon>
        <taxon>Nitrosopumilaceae</taxon>
        <taxon>Nitrosarchaeum</taxon>
    </lineage>
</organism>
<keyword evidence="3" id="KW-1185">Reference proteome</keyword>
<proteinExistence type="predicted"/>
<keyword evidence="1" id="KW-0472">Membrane</keyword>
<evidence type="ECO:0000256" key="1">
    <source>
        <dbReference type="SAM" id="Phobius"/>
    </source>
</evidence>
<evidence type="ECO:0000313" key="3">
    <source>
        <dbReference type="Proteomes" id="UP000004440"/>
    </source>
</evidence>
<name>F9CUE4_9ARCH</name>
<protein>
    <submittedName>
        <fullName evidence="2">Uncharacterized protein</fullName>
    </submittedName>
</protein>
<evidence type="ECO:0000313" key="2">
    <source>
        <dbReference type="EMBL" id="EGP94578.1"/>
    </source>
</evidence>
<gene>
    <name evidence="2" type="ORF">MY1_1833</name>
</gene>
<dbReference type="Proteomes" id="UP000004440">
    <property type="component" value="Unassembled WGS sequence"/>
</dbReference>